<dbReference type="PANTHER" id="PTHR42760">
    <property type="entry name" value="SHORT-CHAIN DEHYDROGENASES/REDUCTASES FAMILY MEMBER"/>
    <property type="match status" value="1"/>
</dbReference>
<reference evidence="2 3" key="1">
    <citation type="submission" date="2020-05" db="EMBL/GenBank/DDBJ databases">
        <title>Complete genome sequence of Alicycliphilus denitrificans DP3.</title>
        <authorList>
            <person name="Chen X."/>
        </authorList>
    </citation>
    <scope>NUCLEOTIDE SEQUENCE [LARGE SCALE GENOMIC DNA]</scope>
    <source>
        <strain evidence="2 3">DP3</strain>
    </source>
</reference>
<dbReference type="FunFam" id="3.40.50.720:FF:000084">
    <property type="entry name" value="Short-chain dehydrogenase reductase"/>
    <property type="match status" value="1"/>
</dbReference>
<dbReference type="CDD" id="cd05233">
    <property type="entry name" value="SDR_c"/>
    <property type="match status" value="1"/>
</dbReference>
<dbReference type="Proteomes" id="UP000500755">
    <property type="component" value="Chromosome"/>
</dbReference>
<dbReference type="GO" id="GO:0048038">
    <property type="term" value="F:quinone binding"/>
    <property type="evidence" value="ECO:0007669"/>
    <property type="project" value="TreeGrafter"/>
</dbReference>
<protein>
    <submittedName>
        <fullName evidence="2">SDR family oxidoreductase</fullName>
    </submittedName>
</protein>
<dbReference type="EMBL" id="CP051298">
    <property type="protein sequence ID" value="QKD43757.1"/>
    <property type="molecule type" value="Genomic_DNA"/>
</dbReference>
<dbReference type="PANTHER" id="PTHR42760:SF122">
    <property type="entry name" value="NAD(P)-BINDING PROTEIN"/>
    <property type="match status" value="1"/>
</dbReference>
<dbReference type="PRINTS" id="PR00080">
    <property type="entry name" value="SDRFAMILY"/>
</dbReference>
<dbReference type="RefSeq" id="WP_013518663.1">
    <property type="nucleotide sequence ID" value="NZ_CP051298.1"/>
</dbReference>
<proteinExistence type="inferred from homology"/>
<dbReference type="InterPro" id="IPR002347">
    <property type="entry name" value="SDR_fam"/>
</dbReference>
<dbReference type="SUPFAM" id="SSF51735">
    <property type="entry name" value="NAD(P)-binding Rossmann-fold domains"/>
    <property type="match status" value="1"/>
</dbReference>
<dbReference type="PROSITE" id="PS00061">
    <property type="entry name" value="ADH_SHORT"/>
    <property type="match status" value="1"/>
</dbReference>
<dbReference type="GO" id="GO:0016616">
    <property type="term" value="F:oxidoreductase activity, acting on the CH-OH group of donors, NAD or NADP as acceptor"/>
    <property type="evidence" value="ECO:0007669"/>
    <property type="project" value="TreeGrafter"/>
</dbReference>
<evidence type="ECO:0000313" key="2">
    <source>
        <dbReference type="EMBL" id="QKD43757.1"/>
    </source>
</evidence>
<name>A0A858ZSK6_9BURK</name>
<dbReference type="OMA" id="NMGSINW"/>
<comment type="similarity">
    <text evidence="1">Belongs to the short-chain dehydrogenases/reductases (SDR) family.</text>
</comment>
<dbReference type="AlphaFoldDB" id="A0A858ZSK6"/>
<dbReference type="Gene3D" id="3.40.50.720">
    <property type="entry name" value="NAD(P)-binding Rossmann-like Domain"/>
    <property type="match status" value="1"/>
</dbReference>
<dbReference type="Pfam" id="PF13561">
    <property type="entry name" value="adh_short_C2"/>
    <property type="match status" value="1"/>
</dbReference>
<dbReference type="InterPro" id="IPR036291">
    <property type="entry name" value="NAD(P)-bd_dom_sf"/>
</dbReference>
<evidence type="ECO:0000256" key="1">
    <source>
        <dbReference type="ARBA" id="ARBA00006484"/>
    </source>
</evidence>
<dbReference type="GO" id="GO:0006633">
    <property type="term" value="P:fatty acid biosynthetic process"/>
    <property type="evidence" value="ECO:0007669"/>
    <property type="project" value="TreeGrafter"/>
</dbReference>
<evidence type="ECO:0000313" key="3">
    <source>
        <dbReference type="Proteomes" id="UP000500755"/>
    </source>
</evidence>
<sequence length="269" mass="28533">MVKRLEGKVALVTGCGSSGPGWGNGKAMAVLFAREGAKVYGCDVHLDAARETEAIVRQEGGAMSVAPCDVTDAGAVETLVQDCIATYGDIDILVNNVGTARLGGVVEQSLEDWRLVFDINLTSMFLTCKHAIPSMLRKGRGSIVNIGSVAGVRDSGVAYVSYSASKAAVLGFSRSVALEYAKRGIRSNVLMPGLMNTPMVRQPVLSLADGYREASLEETMAKRDRQCPMGHMGDAWDVAYTALWLASDESKYVTSAEIMVDGGISARIG</sequence>
<organism evidence="2 3">
    <name type="scientific">Alicycliphilus denitrificans</name>
    <dbReference type="NCBI Taxonomy" id="179636"/>
    <lineage>
        <taxon>Bacteria</taxon>
        <taxon>Pseudomonadati</taxon>
        <taxon>Pseudomonadota</taxon>
        <taxon>Betaproteobacteria</taxon>
        <taxon>Burkholderiales</taxon>
        <taxon>Comamonadaceae</taxon>
        <taxon>Alicycliphilus</taxon>
    </lineage>
</organism>
<dbReference type="PRINTS" id="PR00081">
    <property type="entry name" value="GDHRDH"/>
</dbReference>
<gene>
    <name evidence="2" type="ORF">HF896_09075</name>
</gene>
<dbReference type="InterPro" id="IPR020904">
    <property type="entry name" value="Sc_DH/Rdtase_CS"/>
</dbReference>
<accession>A0A858ZSK6</accession>